<accession>A0A0F9HJG1</accession>
<protein>
    <submittedName>
        <fullName evidence="1">Uncharacterized protein</fullName>
    </submittedName>
</protein>
<comment type="caution">
    <text evidence="1">The sequence shown here is derived from an EMBL/GenBank/DDBJ whole genome shotgun (WGS) entry which is preliminary data.</text>
</comment>
<reference evidence="1" key="1">
    <citation type="journal article" date="2015" name="Nature">
        <title>Complex archaea that bridge the gap between prokaryotes and eukaryotes.</title>
        <authorList>
            <person name="Spang A."/>
            <person name="Saw J.H."/>
            <person name="Jorgensen S.L."/>
            <person name="Zaremba-Niedzwiedzka K."/>
            <person name="Martijn J."/>
            <person name="Lind A.E."/>
            <person name="van Eijk R."/>
            <person name="Schleper C."/>
            <person name="Guy L."/>
            <person name="Ettema T.J."/>
        </authorList>
    </citation>
    <scope>NUCLEOTIDE SEQUENCE</scope>
</reference>
<dbReference type="AlphaFoldDB" id="A0A0F9HJG1"/>
<proteinExistence type="predicted"/>
<evidence type="ECO:0000313" key="1">
    <source>
        <dbReference type="EMBL" id="KKM15307.1"/>
    </source>
</evidence>
<organism evidence="1">
    <name type="scientific">marine sediment metagenome</name>
    <dbReference type="NCBI Taxonomy" id="412755"/>
    <lineage>
        <taxon>unclassified sequences</taxon>
        <taxon>metagenomes</taxon>
        <taxon>ecological metagenomes</taxon>
    </lineage>
</organism>
<name>A0A0F9HJG1_9ZZZZ</name>
<gene>
    <name evidence="1" type="ORF">LCGC14_1697360</name>
</gene>
<sequence length="98" mass="11269">MMGEITKGLVEQLKIARVQITVPATNPNDLLDLHFVLRFPWNNLACEVHSYVNVSNNYKYHSRSYCGHLSNLSEAAKELLRKRLEKISEQLVKELDSV</sequence>
<dbReference type="EMBL" id="LAZR01014938">
    <property type="protein sequence ID" value="KKM15307.1"/>
    <property type="molecule type" value="Genomic_DNA"/>
</dbReference>